<evidence type="ECO:0000256" key="4">
    <source>
        <dbReference type="ARBA" id="ARBA00023136"/>
    </source>
</evidence>
<feature type="transmembrane region" description="Helical" evidence="5">
    <location>
        <begin position="110"/>
        <end position="129"/>
    </location>
</feature>
<sequence>MTRLLTLVVAMTVLTWLAIIVASMLRSKGDMKLALSNRDHLPEPSPLAARADRAAQNTKENFILFTALAAAALAVAPANAQVLLGAQIFFWARVVYLPVYYFGIQGVRTAVWAVGIVGLGVMAAALLGLP</sequence>
<evidence type="ECO:0000256" key="3">
    <source>
        <dbReference type="ARBA" id="ARBA00022989"/>
    </source>
</evidence>
<dbReference type="RefSeq" id="WP_316702475.1">
    <property type="nucleotide sequence ID" value="NZ_CP136336.1"/>
</dbReference>
<dbReference type="Proteomes" id="UP001303946">
    <property type="component" value="Chromosome"/>
</dbReference>
<accession>A0ABZ0CX35</accession>
<keyword evidence="7" id="KW-1185">Reference proteome</keyword>
<evidence type="ECO:0000256" key="5">
    <source>
        <dbReference type="SAM" id="Phobius"/>
    </source>
</evidence>
<gene>
    <name evidence="6" type="ORF">RXV79_05555</name>
</gene>
<reference evidence="6 7" key="1">
    <citation type="submission" date="2023-10" db="EMBL/GenBank/DDBJ databases">
        <title>Bacteria for the degradation of biodegradable plastic PBAT(Polybutylene adipate terephthalate).</title>
        <authorList>
            <person name="Weon H.-Y."/>
            <person name="Yeon J."/>
        </authorList>
    </citation>
    <scope>NUCLEOTIDE SEQUENCE [LARGE SCALE GENOMIC DNA]</scope>
    <source>
        <strain evidence="6 7">SBD 7-3</strain>
    </source>
</reference>
<dbReference type="Pfam" id="PF01124">
    <property type="entry name" value="MAPEG"/>
    <property type="match status" value="1"/>
</dbReference>
<comment type="subcellular location">
    <subcellularLocation>
        <location evidence="1">Membrane</location>
    </subcellularLocation>
</comment>
<proteinExistence type="predicted"/>
<dbReference type="Gene3D" id="1.20.120.550">
    <property type="entry name" value="Membrane associated eicosanoid/glutathione metabolism-like domain"/>
    <property type="match status" value="1"/>
</dbReference>
<dbReference type="SUPFAM" id="SSF161084">
    <property type="entry name" value="MAPEG domain-like"/>
    <property type="match status" value="1"/>
</dbReference>
<dbReference type="InterPro" id="IPR023352">
    <property type="entry name" value="MAPEG-like_dom_sf"/>
</dbReference>
<name>A0ABZ0CX35_9BURK</name>
<evidence type="ECO:0000313" key="6">
    <source>
        <dbReference type="EMBL" id="WOB09526.1"/>
    </source>
</evidence>
<evidence type="ECO:0000256" key="1">
    <source>
        <dbReference type="ARBA" id="ARBA00004370"/>
    </source>
</evidence>
<dbReference type="EMBL" id="CP136336">
    <property type="protein sequence ID" value="WOB09526.1"/>
    <property type="molecule type" value="Genomic_DNA"/>
</dbReference>
<dbReference type="PANTHER" id="PTHR35371">
    <property type="entry name" value="INNER MEMBRANE PROTEIN"/>
    <property type="match status" value="1"/>
</dbReference>
<feature type="transmembrane region" description="Helical" evidence="5">
    <location>
        <begin position="62"/>
        <end position="90"/>
    </location>
</feature>
<organism evidence="6 7">
    <name type="scientific">Piscinibacter gummiphilus</name>
    <dbReference type="NCBI Taxonomy" id="946333"/>
    <lineage>
        <taxon>Bacteria</taxon>
        <taxon>Pseudomonadati</taxon>
        <taxon>Pseudomonadota</taxon>
        <taxon>Betaproteobacteria</taxon>
        <taxon>Burkholderiales</taxon>
        <taxon>Sphaerotilaceae</taxon>
        <taxon>Piscinibacter</taxon>
    </lineage>
</organism>
<dbReference type="PANTHER" id="PTHR35371:SF1">
    <property type="entry name" value="BLR7753 PROTEIN"/>
    <property type="match status" value="1"/>
</dbReference>
<protein>
    <submittedName>
        <fullName evidence="6">MAPEG family protein</fullName>
    </submittedName>
</protein>
<keyword evidence="4 5" id="KW-0472">Membrane</keyword>
<evidence type="ECO:0000313" key="7">
    <source>
        <dbReference type="Proteomes" id="UP001303946"/>
    </source>
</evidence>
<keyword evidence="3 5" id="KW-1133">Transmembrane helix</keyword>
<evidence type="ECO:0000256" key="2">
    <source>
        <dbReference type="ARBA" id="ARBA00022692"/>
    </source>
</evidence>
<feature type="transmembrane region" description="Helical" evidence="5">
    <location>
        <begin position="6"/>
        <end position="25"/>
    </location>
</feature>
<dbReference type="InterPro" id="IPR001129">
    <property type="entry name" value="Membr-assoc_MAPEG"/>
</dbReference>
<keyword evidence="2 5" id="KW-0812">Transmembrane</keyword>